<gene>
    <name evidence="2" type="ORF">ZHAS_00013045</name>
</gene>
<evidence type="ECO:0000313" key="2">
    <source>
        <dbReference type="EMBL" id="KFB45123.1"/>
    </source>
</evidence>
<dbReference type="OrthoDB" id="7993621at2759"/>
<proteinExistence type="predicted"/>
<reference evidence="3" key="2">
    <citation type="submission" date="2020-05" db="UniProtKB">
        <authorList>
            <consortium name="EnsemblMetazoa"/>
        </authorList>
    </citation>
    <scope>IDENTIFICATION</scope>
</reference>
<feature type="region of interest" description="Disordered" evidence="1">
    <location>
        <begin position="142"/>
        <end position="163"/>
    </location>
</feature>
<dbReference type="Proteomes" id="UP000030765">
    <property type="component" value="Unassembled WGS sequence"/>
</dbReference>
<accession>A0A084W4H9</accession>
<name>A0A084W4H9_ANOSI</name>
<keyword evidence="4" id="KW-1185">Reference proteome</keyword>
<evidence type="ECO:0000313" key="3">
    <source>
        <dbReference type="EnsemblMetazoa" id="ASIC013045-PA"/>
    </source>
</evidence>
<evidence type="ECO:0000256" key="1">
    <source>
        <dbReference type="SAM" id="MobiDB-lite"/>
    </source>
</evidence>
<evidence type="ECO:0000313" key="4">
    <source>
        <dbReference type="Proteomes" id="UP000030765"/>
    </source>
</evidence>
<feature type="compositionally biased region" description="Gly residues" evidence="1">
    <location>
        <begin position="144"/>
        <end position="154"/>
    </location>
</feature>
<sequence>MASTDPFQMEMKQLDGRLVIEGIGRQVAISSILMAFERNPEMLRAEELRVIATDSITIDARLKNAHWHGKNIVMLTDAIKVTKPVTWDVSGKNNDHVYPENAGTDKDGDGVPGKDGYPGESGGNVLILANSFEGASNLTIVSNGGDGSNGQNGGRGRDGENGTGIHLKAVTREGNEITFSYECGSELAVNCQSFLLFKGSPGKGGGNGGQRGLGGQGGYAGEVMVANYKEGKKFEIKKTTQQGKDGKSGSGGLYGSHGKNGWDMGYTDYSVSNFFTESWPKYFGLDGNGKLAVEYHSENSSSRVYCPYKQMYATIKRSEIDVRRQAQFTEFRNKRDKSDRKHYAFATRKKPILESTVRQTYSEYLNLLPQAQSGTKDPTKRVQLEKSYIKSNFKCFVQSDIKKSTGTQAQKQAFESRTKRHVQFLPETNYYSRKGCATKMHSKDRGVIDASGIINSLTIDPNAAPDALLARALKVGTVLQTISISAIDFQPLFCILENVKQSVKKELKSEDRTLRLLEELMIKKYKIAIMEEVAKQLPSYEKFNPNVLRLLTAEEAARYLTVDSAGEKQISHPLLGRLSQYLFVNSHQQRNRMSAYFREELPNYHPVLGRALELYVLEAGIFSNTNNGL</sequence>
<dbReference type="VEuPathDB" id="VectorBase:ASIS015202"/>
<dbReference type="STRING" id="74873.A0A084W4H9"/>
<organism evidence="2">
    <name type="scientific">Anopheles sinensis</name>
    <name type="common">Mosquito</name>
    <dbReference type="NCBI Taxonomy" id="74873"/>
    <lineage>
        <taxon>Eukaryota</taxon>
        <taxon>Metazoa</taxon>
        <taxon>Ecdysozoa</taxon>
        <taxon>Arthropoda</taxon>
        <taxon>Hexapoda</taxon>
        <taxon>Insecta</taxon>
        <taxon>Pterygota</taxon>
        <taxon>Neoptera</taxon>
        <taxon>Endopterygota</taxon>
        <taxon>Diptera</taxon>
        <taxon>Nematocera</taxon>
        <taxon>Culicoidea</taxon>
        <taxon>Culicidae</taxon>
        <taxon>Anophelinae</taxon>
        <taxon>Anopheles</taxon>
    </lineage>
</organism>
<reference evidence="2 4" key="1">
    <citation type="journal article" date="2014" name="BMC Genomics">
        <title>Genome sequence of Anopheles sinensis provides insight into genetics basis of mosquito competence for malaria parasites.</title>
        <authorList>
            <person name="Zhou D."/>
            <person name="Zhang D."/>
            <person name="Ding G."/>
            <person name="Shi L."/>
            <person name="Hou Q."/>
            <person name="Ye Y."/>
            <person name="Xu Y."/>
            <person name="Zhou H."/>
            <person name="Xiong C."/>
            <person name="Li S."/>
            <person name="Yu J."/>
            <person name="Hong S."/>
            <person name="Yu X."/>
            <person name="Zou P."/>
            <person name="Chen C."/>
            <person name="Chang X."/>
            <person name="Wang W."/>
            <person name="Lv Y."/>
            <person name="Sun Y."/>
            <person name="Ma L."/>
            <person name="Shen B."/>
            <person name="Zhu C."/>
        </authorList>
    </citation>
    <scope>NUCLEOTIDE SEQUENCE [LARGE SCALE GENOMIC DNA]</scope>
</reference>
<dbReference type="EnsemblMetazoa" id="ASIC013045-RA">
    <property type="protein sequence ID" value="ASIC013045-PA"/>
    <property type="gene ID" value="ASIC013045"/>
</dbReference>
<dbReference type="VEuPathDB" id="VectorBase:ASIC013045"/>
<dbReference type="EMBL" id="KE525298">
    <property type="protein sequence ID" value="KFB45123.1"/>
    <property type="molecule type" value="Genomic_DNA"/>
</dbReference>
<dbReference type="EMBL" id="ATLV01020332">
    <property type="status" value="NOT_ANNOTATED_CDS"/>
    <property type="molecule type" value="Genomic_DNA"/>
</dbReference>
<protein>
    <submittedName>
        <fullName evidence="2 3">Uncharacterized protein</fullName>
    </submittedName>
</protein>
<dbReference type="AlphaFoldDB" id="A0A084W4H9"/>